<dbReference type="EMBL" id="MT144066">
    <property type="protein sequence ID" value="QJA47981.1"/>
    <property type="molecule type" value="Genomic_DNA"/>
</dbReference>
<sequence length="84" mass="9870">MVKVFRINKDAWKKELEDRGFKILCISYVGGEPVEIVVEPLKPSSLTLKKFAIRNLDFEELSEEHFLDTYRGKLVDKIKKEKNK</sequence>
<name>A0A6H1ZKL9_9ZZZZ</name>
<proteinExistence type="predicted"/>
<reference evidence="1" key="1">
    <citation type="submission" date="2020-03" db="EMBL/GenBank/DDBJ databases">
        <title>The deep terrestrial virosphere.</title>
        <authorList>
            <person name="Holmfeldt K."/>
            <person name="Nilsson E."/>
            <person name="Simone D."/>
            <person name="Lopez-Fernandez M."/>
            <person name="Wu X."/>
            <person name="de Brujin I."/>
            <person name="Lundin D."/>
            <person name="Andersson A."/>
            <person name="Bertilsson S."/>
            <person name="Dopson M."/>
        </authorList>
    </citation>
    <scope>NUCLEOTIDE SEQUENCE</scope>
    <source>
        <strain evidence="1">TM448A00801</strain>
    </source>
</reference>
<organism evidence="1">
    <name type="scientific">viral metagenome</name>
    <dbReference type="NCBI Taxonomy" id="1070528"/>
    <lineage>
        <taxon>unclassified sequences</taxon>
        <taxon>metagenomes</taxon>
        <taxon>organismal metagenomes</taxon>
    </lineage>
</organism>
<accession>A0A6H1ZKL9</accession>
<protein>
    <submittedName>
        <fullName evidence="1">Uncharacterized protein</fullName>
    </submittedName>
</protein>
<gene>
    <name evidence="1" type="ORF">TM448A00801_0016</name>
</gene>
<dbReference type="AlphaFoldDB" id="A0A6H1ZKL9"/>
<evidence type="ECO:0000313" key="1">
    <source>
        <dbReference type="EMBL" id="QJA47981.1"/>
    </source>
</evidence>